<accession>A0A842IM32</accession>
<proteinExistence type="predicted"/>
<dbReference type="RefSeq" id="WP_185787494.1">
    <property type="nucleotide sequence ID" value="NZ_JACLCP010000001.1"/>
</dbReference>
<evidence type="ECO:0000259" key="2">
    <source>
        <dbReference type="Pfam" id="PF12680"/>
    </source>
</evidence>
<dbReference type="PANTHER" id="PTHR38436">
    <property type="entry name" value="POLYKETIDE CYCLASE SNOAL-LIKE DOMAIN"/>
    <property type="match status" value="1"/>
</dbReference>
<dbReference type="Pfam" id="PF12680">
    <property type="entry name" value="SnoaL_2"/>
    <property type="match status" value="1"/>
</dbReference>
<dbReference type="PROSITE" id="PS51257">
    <property type="entry name" value="PROKAR_LIPOPROTEIN"/>
    <property type="match status" value="1"/>
</dbReference>
<dbReference type="Proteomes" id="UP000533900">
    <property type="component" value="Unassembled WGS sequence"/>
</dbReference>
<evidence type="ECO:0000256" key="1">
    <source>
        <dbReference type="SAM" id="Coils"/>
    </source>
</evidence>
<comment type="caution">
    <text evidence="3">The sequence shown here is derived from an EMBL/GenBank/DDBJ whole genome shotgun (WGS) entry which is preliminary data.</text>
</comment>
<dbReference type="Gene3D" id="3.10.450.50">
    <property type="match status" value="2"/>
</dbReference>
<protein>
    <submittedName>
        <fullName evidence="3">Nuclear transport factor 2 family protein</fullName>
    </submittedName>
</protein>
<reference evidence="3" key="1">
    <citation type="submission" date="2020-08" db="EMBL/GenBank/DDBJ databases">
        <title>Winogradskyella ouciana sp. nov., isolated from the hadal seawater of the Mariana Trench.</title>
        <authorList>
            <person name="He X."/>
        </authorList>
    </citation>
    <scope>NUCLEOTIDE SEQUENCE [LARGE SCALE GENOMIC DNA]</scope>
    <source>
        <strain evidence="3">KCTC 52348</strain>
    </source>
</reference>
<keyword evidence="1" id="KW-0175">Coiled coil</keyword>
<sequence>MKPIVTLIVLAVLVTACNSKQKETKEEKQSEIMETKKELSNKEKATALLESLETGDQTPISYINPNKYIQHNLSVGDGLAGFGEVMKNAPEDGFKAKVVRSFEDGDYTFSHTIYDFFGPKVGFDIFRFEDGKIVEHWDNLAELTQVNPSGHTQTDGAEELKDLDKTKSNKALVDDFLNTVLVNGGFDKMANYFDGDNYIQHNSMIGDGLSGLGKALEEMAKNGVTMVYNKVHKVLGEGNFVLAVSEGKFAGKHTSFYDLFRIENGKIAEHWDIIEAIAPEDTWKNTNGKFDF</sequence>
<dbReference type="AlphaFoldDB" id="A0A842IM32"/>
<keyword evidence="4" id="KW-1185">Reference proteome</keyword>
<dbReference type="InterPro" id="IPR037401">
    <property type="entry name" value="SnoaL-like"/>
</dbReference>
<dbReference type="GO" id="GO:0030638">
    <property type="term" value="P:polyketide metabolic process"/>
    <property type="evidence" value="ECO:0007669"/>
    <property type="project" value="InterPro"/>
</dbReference>
<evidence type="ECO:0000313" key="3">
    <source>
        <dbReference type="EMBL" id="MBC2843781.1"/>
    </source>
</evidence>
<feature type="coiled-coil region" evidence="1">
    <location>
        <begin position="18"/>
        <end position="45"/>
    </location>
</feature>
<dbReference type="PANTHER" id="PTHR38436:SF1">
    <property type="entry name" value="ESTER CYCLASE"/>
    <property type="match status" value="1"/>
</dbReference>
<organism evidence="3 4">
    <name type="scientific">Winogradskyella flava</name>
    <dbReference type="NCBI Taxonomy" id="1884876"/>
    <lineage>
        <taxon>Bacteria</taxon>
        <taxon>Pseudomonadati</taxon>
        <taxon>Bacteroidota</taxon>
        <taxon>Flavobacteriia</taxon>
        <taxon>Flavobacteriales</taxon>
        <taxon>Flavobacteriaceae</taxon>
        <taxon>Winogradskyella</taxon>
    </lineage>
</organism>
<name>A0A842IM32_9FLAO</name>
<gene>
    <name evidence="3" type="ORF">H7F21_01660</name>
</gene>
<dbReference type="InterPro" id="IPR009959">
    <property type="entry name" value="Cyclase_SnoaL-like"/>
</dbReference>
<dbReference type="SUPFAM" id="SSF54427">
    <property type="entry name" value="NTF2-like"/>
    <property type="match status" value="2"/>
</dbReference>
<dbReference type="EMBL" id="JACLCP010000001">
    <property type="protein sequence ID" value="MBC2843781.1"/>
    <property type="molecule type" value="Genomic_DNA"/>
</dbReference>
<feature type="domain" description="SnoaL-like" evidence="2">
    <location>
        <begin position="174"/>
        <end position="270"/>
    </location>
</feature>
<dbReference type="InterPro" id="IPR032710">
    <property type="entry name" value="NTF2-like_dom_sf"/>
</dbReference>
<evidence type="ECO:0000313" key="4">
    <source>
        <dbReference type="Proteomes" id="UP000533900"/>
    </source>
</evidence>